<dbReference type="AlphaFoldDB" id="I4B1S6"/>
<evidence type="ECO:0000259" key="22">
    <source>
        <dbReference type="Pfam" id="PF00905"/>
    </source>
</evidence>
<dbReference type="Proteomes" id="UP000006048">
    <property type="component" value="Chromosome"/>
</dbReference>
<evidence type="ECO:0000256" key="9">
    <source>
        <dbReference type="ARBA" id="ARBA00022692"/>
    </source>
</evidence>
<protein>
    <recommendedName>
        <fullName evidence="17">peptidoglycan glycosyltransferase</fullName>
        <ecNumber evidence="17">2.4.99.28</ecNumber>
    </recommendedName>
</protein>
<dbReference type="GO" id="GO:0006508">
    <property type="term" value="P:proteolysis"/>
    <property type="evidence" value="ECO:0007669"/>
    <property type="project" value="UniProtKB-KW"/>
</dbReference>
<dbReference type="InterPro" id="IPR050396">
    <property type="entry name" value="Glycosyltr_51/Transpeptidase"/>
</dbReference>
<dbReference type="GO" id="GO:0008360">
    <property type="term" value="P:regulation of cell shape"/>
    <property type="evidence" value="ECO:0007669"/>
    <property type="project" value="UniProtKB-KW"/>
</dbReference>
<comment type="catalytic activity">
    <reaction evidence="18">
        <text>[GlcNAc-(1-&gt;4)-Mur2Ac(oyl-L-Ala-gamma-D-Glu-L-Lys-D-Ala-D-Ala)](n)-di-trans,octa-cis-undecaprenyl diphosphate + beta-D-GlcNAc-(1-&gt;4)-Mur2Ac(oyl-L-Ala-gamma-D-Glu-L-Lys-D-Ala-D-Ala)-di-trans,octa-cis-undecaprenyl diphosphate = [GlcNAc-(1-&gt;4)-Mur2Ac(oyl-L-Ala-gamma-D-Glu-L-Lys-D-Ala-D-Ala)](n+1)-di-trans,octa-cis-undecaprenyl diphosphate + di-trans,octa-cis-undecaprenyl diphosphate + H(+)</text>
        <dbReference type="Rhea" id="RHEA:23708"/>
        <dbReference type="Rhea" id="RHEA-COMP:9602"/>
        <dbReference type="Rhea" id="RHEA-COMP:9603"/>
        <dbReference type="ChEBI" id="CHEBI:15378"/>
        <dbReference type="ChEBI" id="CHEBI:58405"/>
        <dbReference type="ChEBI" id="CHEBI:60033"/>
        <dbReference type="ChEBI" id="CHEBI:78435"/>
        <dbReference type="EC" id="2.4.99.28"/>
    </reaction>
</comment>
<keyword evidence="11" id="KW-0133">Cell shape</keyword>
<keyword evidence="10" id="KW-0378">Hydrolase</keyword>
<dbReference type="HOGENOM" id="CLU_006354_2_4_12"/>
<dbReference type="GO" id="GO:0009252">
    <property type="term" value="P:peptidoglycan biosynthetic process"/>
    <property type="evidence" value="ECO:0007669"/>
    <property type="project" value="UniProtKB-KW"/>
</dbReference>
<dbReference type="GO" id="GO:0008955">
    <property type="term" value="F:peptidoglycan glycosyltransferase activity"/>
    <property type="evidence" value="ECO:0007669"/>
    <property type="project" value="UniProtKB-EC"/>
</dbReference>
<dbReference type="PANTHER" id="PTHR32282:SF27">
    <property type="entry name" value="PENICILLIN-BINDING PROTEIN 1A"/>
    <property type="match status" value="1"/>
</dbReference>
<dbReference type="SUPFAM" id="SSF56601">
    <property type="entry name" value="beta-lactamase/transpeptidase-like"/>
    <property type="match status" value="1"/>
</dbReference>
<dbReference type="Pfam" id="PF00912">
    <property type="entry name" value="Transgly"/>
    <property type="match status" value="1"/>
</dbReference>
<evidence type="ECO:0000256" key="6">
    <source>
        <dbReference type="ARBA" id="ARBA00022670"/>
    </source>
</evidence>
<evidence type="ECO:0000256" key="17">
    <source>
        <dbReference type="ARBA" id="ARBA00044770"/>
    </source>
</evidence>
<keyword evidence="9 21" id="KW-0812">Transmembrane</keyword>
<dbReference type="GO" id="GO:0008658">
    <property type="term" value="F:penicillin binding"/>
    <property type="evidence" value="ECO:0007669"/>
    <property type="project" value="InterPro"/>
</dbReference>
<evidence type="ECO:0000256" key="14">
    <source>
        <dbReference type="ARBA" id="ARBA00023136"/>
    </source>
</evidence>
<evidence type="ECO:0000256" key="13">
    <source>
        <dbReference type="ARBA" id="ARBA00022989"/>
    </source>
</evidence>
<evidence type="ECO:0000256" key="12">
    <source>
        <dbReference type="ARBA" id="ARBA00022984"/>
    </source>
</evidence>
<reference evidence="24 25" key="1">
    <citation type="submission" date="2012-06" db="EMBL/GenBank/DDBJ databases">
        <title>The complete chromosome of genome of Turneriella parva DSM 21527.</title>
        <authorList>
            <consortium name="US DOE Joint Genome Institute (JGI-PGF)"/>
            <person name="Lucas S."/>
            <person name="Han J."/>
            <person name="Lapidus A."/>
            <person name="Bruce D."/>
            <person name="Goodwin L."/>
            <person name="Pitluck S."/>
            <person name="Peters L."/>
            <person name="Kyrpides N."/>
            <person name="Mavromatis K."/>
            <person name="Ivanova N."/>
            <person name="Mikhailova N."/>
            <person name="Chertkov O."/>
            <person name="Detter J.C."/>
            <person name="Tapia R."/>
            <person name="Han C."/>
            <person name="Land M."/>
            <person name="Hauser L."/>
            <person name="Markowitz V."/>
            <person name="Cheng J.-F."/>
            <person name="Hugenholtz P."/>
            <person name="Woyke T."/>
            <person name="Wu D."/>
            <person name="Gronow S."/>
            <person name="Wellnitz S."/>
            <person name="Brambilla E."/>
            <person name="Klenk H.-P."/>
            <person name="Eisen J.A."/>
        </authorList>
    </citation>
    <scope>NUCLEOTIDE SEQUENCE [LARGE SCALE GENOMIC DNA]</scope>
    <source>
        <strain evidence="25">ATCC BAA-1111 / DSM 21527 / NCTC 11395 / H</strain>
    </source>
</reference>
<keyword evidence="12" id="KW-0573">Peptidoglycan synthesis</keyword>
<dbReference type="InterPro" id="IPR001264">
    <property type="entry name" value="Glyco_trans_51"/>
</dbReference>
<keyword evidence="7" id="KW-0328">Glycosyltransferase</keyword>
<evidence type="ECO:0000256" key="21">
    <source>
        <dbReference type="SAM" id="Phobius"/>
    </source>
</evidence>
<dbReference type="EC" id="2.4.99.28" evidence="17"/>
<proteinExistence type="inferred from homology"/>
<dbReference type="OrthoDB" id="343702at2"/>
<dbReference type="NCBIfam" id="TIGR02074">
    <property type="entry name" value="PBP_1a_fam"/>
    <property type="match status" value="1"/>
</dbReference>
<feature type="transmembrane region" description="Helical" evidence="21">
    <location>
        <begin position="24"/>
        <end position="45"/>
    </location>
</feature>
<comment type="pathway">
    <text evidence="19">Glycan biosynthesis.</text>
</comment>
<dbReference type="InterPro" id="IPR012338">
    <property type="entry name" value="Beta-lactam/transpept-like"/>
</dbReference>
<dbReference type="InterPro" id="IPR023346">
    <property type="entry name" value="Lysozyme-like_dom_sf"/>
</dbReference>
<comment type="similarity">
    <text evidence="3">In the C-terminal section; belongs to the transpeptidase family.</text>
</comment>
<dbReference type="GO" id="GO:0030288">
    <property type="term" value="C:outer membrane-bounded periplasmic space"/>
    <property type="evidence" value="ECO:0007669"/>
    <property type="project" value="TreeGrafter"/>
</dbReference>
<dbReference type="EMBL" id="CP002959">
    <property type="protein sequence ID" value="AFM11233.1"/>
    <property type="molecule type" value="Genomic_DNA"/>
</dbReference>
<feature type="compositionally biased region" description="Low complexity" evidence="20">
    <location>
        <begin position="848"/>
        <end position="863"/>
    </location>
</feature>
<dbReference type="GO" id="GO:0004180">
    <property type="term" value="F:carboxypeptidase activity"/>
    <property type="evidence" value="ECO:0007669"/>
    <property type="project" value="UniProtKB-KW"/>
</dbReference>
<dbReference type="GO" id="GO:0071555">
    <property type="term" value="P:cell wall organization"/>
    <property type="evidence" value="ECO:0007669"/>
    <property type="project" value="UniProtKB-KW"/>
</dbReference>
<evidence type="ECO:0000256" key="3">
    <source>
        <dbReference type="ARBA" id="ARBA00007090"/>
    </source>
</evidence>
<dbReference type="STRING" id="869212.Turpa_0581"/>
<evidence type="ECO:0000256" key="10">
    <source>
        <dbReference type="ARBA" id="ARBA00022801"/>
    </source>
</evidence>
<feature type="domain" description="Glycosyl transferase family 51" evidence="23">
    <location>
        <begin position="73"/>
        <end position="247"/>
    </location>
</feature>
<evidence type="ECO:0000256" key="8">
    <source>
        <dbReference type="ARBA" id="ARBA00022679"/>
    </source>
</evidence>
<keyword evidence="15" id="KW-0511">Multifunctional enzyme</keyword>
<dbReference type="GO" id="GO:0016020">
    <property type="term" value="C:membrane"/>
    <property type="evidence" value="ECO:0007669"/>
    <property type="project" value="UniProtKB-SubCell"/>
</dbReference>
<dbReference type="PATRIC" id="fig|869212.3.peg.556"/>
<dbReference type="Gene3D" id="3.40.710.10">
    <property type="entry name" value="DD-peptidase/beta-lactamase superfamily"/>
    <property type="match status" value="2"/>
</dbReference>
<keyword evidence="25" id="KW-1185">Reference proteome</keyword>
<feature type="region of interest" description="Disordered" evidence="20">
    <location>
        <begin position="834"/>
        <end position="863"/>
    </location>
</feature>
<evidence type="ECO:0000313" key="24">
    <source>
        <dbReference type="EMBL" id="AFM11233.1"/>
    </source>
</evidence>
<dbReference type="InterPro" id="IPR001460">
    <property type="entry name" value="PCN-bd_Tpept"/>
</dbReference>
<evidence type="ECO:0000256" key="1">
    <source>
        <dbReference type="ARBA" id="ARBA00004370"/>
    </source>
</evidence>
<name>I4B1S6_TURPD</name>
<feature type="domain" description="Penicillin-binding protein transpeptidase" evidence="22">
    <location>
        <begin position="431"/>
        <end position="695"/>
    </location>
</feature>
<evidence type="ECO:0000256" key="15">
    <source>
        <dbReference type="ARBA" id="ARBA00023268"/>
    </source>
</evidence>
<comment type="similarity">
    <text evidence="4">In the N-terminal section; belongs to the glycosyltransferase 51 family.</text>
</comment>
<accession>I4B1S6</accession>
<dbReference type="KEGG" id="tpx:Turpa_0581"/>
<dbReference type="FunFam" id="1.10.3810.10:FF:000003">
    <property type="entry name" value="Penicillin-binding protein 1a"/>
    <property type="match status" value="1"/>
</dbReference>
<keyword evidence="8" id="KW-0808">Transferase</keyword>
<keyword evidence="14 21" id="KW-0472">Membrane</keyword>
<dbReference type="SUPFAM" id="SSF53955">
    <property type="entry name" value="Lysozyme-like"/>
    <property type="match status" value="1"/>
</dbReference>
<organism evidence="24 25">
    <name type="scientific">Turneriella parva (strain ATCC BAA-1111 / DSM 21527 / NCTC 11395 / H)</name>
    <name type="common">Leptospira parva</name>
    <dbReference type="NCBI Taxonomy" id="869212"/>
    <lineage>
        <taxon>Bacteria</taxon>
        <taxon>Pseudomonadati</taxon>
        <taxon>Spirochaetota</taxon>
        <taxon>Spirochaetia</taxon>
        <taxon>Leptospirales</taxon>
        <taxon>Leptospiraceae</taxon>
        <taxon>Turneriella</taxon>
    </lineage>
</organism>
<evidence type="ECO:0000256" key="20">
    <source>
        <dbReference type="SAM" id="MobiDB-lite"/>
    </source>
</evidence>
<evidence type="ECO:0000256" key="16">
    <source>
        <dbReference type="ARBA" id="ARBA00023316"/>
    </source>
</evidence>
<keyword evidence="5" id="KW-0121">Carboxypeptidase</keyword>
<evidence type="ECO:0000256" key="19">
    <source>
        <dbReference type="ARBA" id="ARBA00060592"/>
    </source>
</evidence>
<evidence type="ECO:0000313" key="25">
    <source>
        <dbReference type="Proteomes" id="UP000006048"/>
    </source>
</evidence>
<keyword evidence="13 21" id="KW-1133">Transmembrane helix</keyword>
<dbReference type="RefSeq" id="WP_014801751.1">
    <property type="nucleotide sequence ID" value="NC_018020.1"/>
</dbReference>
<keyword evidence="16" id="KW-0961">Cell wall biogenesis/degradation</keyword>
<evidence type="ECO:0000259" key="23">
    <source>
        <dbReference type="Pfam" id="PF00912"/>
    </source>
</evidence>
<evidence type="ECO:0000256" key="11">
    <source>
        <dbReference type="ARBA" id="ARBA00022960"/>
    </source>
</evidence>
<evidence type="ECO:0000256" key="5">
    <source>
        <dbReference type="ARBA" id="ARBA00022645"/>
    </source>
</evidence>
<evidence type="ECO:0000256" key="4">
    <source>
        <dbReference type="ARBA" id="ARBA00007739"/>
    </source>
</evidence>
<evidence type="ECO:0000256" key="7">
    <source>
        <dbReference type="ARBA" id="ARBA00022676"/>
    </source>
</evidence>
<evidence type="ECO:0000256" key="2">
    <source>
        <dbReference type="ARBA" id="ARBA00004752"/>
    </source>
</evidence>
<keyword evidence="6" id="KW-0645">Protease</keyword>
<dbReference type="PANTHER" id="PTHR32282">
    <property type="entry name" value="BINDING PROTEIN TRANSPEPTIDASE, PUTATIVE-RELATED"/>
    <property type="match status" value="1"/>
</dbReference>
<dbReference type="Gene3D" id="1.10.3810.10">
    <property type="entry name" value="Biosynthetic peptidoglycan transglycosylase-like"/>
    <property type="match status" value="1"/>
</dbReference>
<comment type="pathway">
    <text evidence="2">Cell wall biogenesis; peptidoglycan biosynthesis.</text>
</comment>
<sequence length="863" mass="95682">MAADVTEINPPLKTLPWWQKLEKISLYAFFLSAFFGGLFLGFLHFRIHSKTGDLDRLASFRPTIPTRLYDQKGRLISELFRHQRKLVSLDEIPRPVIAAFLAIEDSNFYDHFGIDFKGILRASLKNLRAMRVVAGGSTITQQLVKGLYTESERTLYRKIYEAILALQVEKAFTKDEILEMYFNQTYFGHGAYGISAAAQFYFDKPVSKLNFMEASILAALPKSPHNYSPIRAPHDAYRKNRVSLNRLVEVGYITKQEADTLYKTFWPVYWKKIVTTPPSKTIFGEKVNNAPYFTEHVRQELIALYGEDVVYSKGLQVYTTLDLDHQQAAERAFLPQLEKMDPIARNYNRFMTGGIDGSLLSTYYALANIVPLPGIKREYSLRNDFRKKFKDETADAFELVSLAMPSQQVNDVSSEFMSANREFRGDLHVQGAMLALDMKTGRYTAMIGGREFKSSDQFNRATMAKRQPGSAIKPFVYGAALEARAIHYGMGFIDSPIVNIQPNGEQWAPANFDSGFTGYVLAYRALSASLNLVSVQIYDLVGPDAIINYISRLTKAPESRFQPNPALSLGASELTPAEMLLGYAIIGNKGQDIIPHAIIYIADRDGNVTAHPENDVIQALNYKRRTGQIQVIEEGPAFILRKMMENVVNSGTPTDAIRNRAGYKGPGAGKTGTSNSFNDVWFGGYTTDMAAVVWAGMDNGNMTLGRGVSGGDVIAPVWGAFMRDIYNARGKLAEPFDQTLPRTVRSGGVCKYTGKWPNAQCDKPEDLTGTLIPEPITVNGKRRGVGGETCNCHHAESKSFLDLLQADHNLANEEVGRENNRAYSLVDGDRVQKLGQLGGDLPVPPAPNGTAPAPAPTNGAAPP</sequence>
<dbReference type="Pfam" id="PF00905">
    <property type="entry name" value="Transpeptidase"/>
    <property type="match status" value="1"/>
</dbReference>
<comment type="subcellular location">
    <subcellularLocation>
        <location evidence="1">Membrane</location>
    </subcellularLocation>
</comment>
<evidence type="ECO:0000256" key="18">
    <source>
        <dbReference type="ARBA" id="ARBA00049902"/>
    </source>
</evidence>
<dbReference type="InterPro" id="IPR036950">
    <property type="entry name" value="PBP_transglycosylase"/>
</dbReference>
<gene>
    <name evidence="24" type="ordered locus">Turpa_0581</name>
</gene>